<dbReference type="Pfam" id="PF02687">
    <property type="entry name" value="FtsX"/>
    <property type="match status" value="1"/>
</dbReference>
<dbReference type="GO" id="GO:0051301">
    <property type="term" value="P:cell division"/>
    <property type="evidence" value="ECO:0007669"/>
    <property type="project" value="UniProtKB-KW"/>
</dbReference>
<dbReference type="PIRSF" id="PIRSF003097">
    <property type="entry name" value="FtsX"/>
    <property type="match status" value="1"/>
</dbReference>
<comment type="caution">
    <text evidence="14">The sequence shown here is derived from an EMBL/GenBank/DDBJ whole genome shotgun (WGS) entry which is preliminary data.</text>
</comment>
<feature type="transmembrane region" description="Helical" evidence="11">
    <location>
        <begin position="219"/>
        <end position="241"/>
    </location>
</feature>
<dbReference type="PANTHER" id="PTHR47755">
    <property type="entry name" value="CELL DIVISION PROTEIN FTSX"/>
    <property type="match status" value="1"/>
</dbReference>
<evidence type="ECO:0000256" key="8">
    <source>
        <dbReference type="ARBA" id="ARBA00023136"/>
    </source>
</evidence>
<evidence type="ECO:0000256" key="7">
    <source>
        <dbReference type="ARBA" id="ARBA00022989"/>
    </source>
</evidence>
<feature type="domain" description="ABC3 transporter permease C-terminal" evidence="12">
    <location>
        <begin position="166"/>
        <end position="283"/>
    </location>
</feature>
<keyword evidence="8 10" id="KW-0472">Membrane</keyword>
<keyword evidence="5 10" id="KW-0132">Cell division</keyword>
<dbReference type="Gene3D" id="3.30.70.3040">
    <property type="match status" value="1"/>
</dbReference>
<dbReference type="RefSeq" id="WP_044227084.1">
    <property type="nucleotide sequence ID" value="NZ_JRYR02000001.1"/>
</dbReference>
<evidence type="ECO:0000256" key="10">
    <source>
        <dbReference type="PIRNR" id="PIRNR003097"/>
    </source>
</evidence>
<keyword evidence="15" id="KW-1185">Reference proteome</keyword>
<dbReference type="PANTHER" id="PTHR47755:SF1">
    <property type="entry name" value="CELL DIVISION PROTEIN FTSX"/>
    <property type="match status" value="1"/>
</dbReference>
<dbReference type="InterPro" id="IPR003838">
    <property type="entry name" value="ABC3_permease_C"/>
</dbReference>
<organism evidence="14 15">
    <name type="scientific">Flammeovirga pacifica</name>
    <dbReference type="NCBI Taxonomy" id="915059"/>
    <lineage>
        <taxon>Bacteria</taxon>
        <taxon>Pseudomonadati</taxon>
        <taxon>Bacteroidota</taxon>
        <taxon>Cytophagia</taxon>
        <taxon>Cytophagales</taxon>
        <taxon>Flammeovirgaceae</taxon>
        <taxon>Flammeovirga</taxon>
    </lineage>
</organism>
<evidence type="ECO:0000256" key="11">
    <source>
        <dbReference type="SAM" id="Phobius"/>
    </source>
</evidence>
<keyword evidence="7 11" id="KW-1133">Transmembrane helix</keyword>
<evidence type="ECO:0000259" key="12">
    <source>
        <dbReference type="Pfam" id="PF02687"/>
    </source>
</evidence>
<gene>
    <name evidence="14" type="ORF">NH26_19210</name>
</gene>
<evidence type="ECO:0000256" key="5">
    <source>
        <dbReference type="ARBA" id="ARBA00022618"/>
    </source>
</evidence>
<keyword evidence="9 10" id="KW-0131">Cell cycle</keyword>
<dbReference type="AlphaFoldDB" id="A0A1S1Z592"/>
<evidence type="ECO:0000256" key="3">
    <source>
        <dbReference type="ARBA" id="ARBA00021907"/>
    </source>
</evidence>
<comment type="subcellular location">
    <subcellularLocation>
        <location evidence="1">Cell membrane</location>
        <topology evidence="1">Multi-pass membrane protein</topology>
    </subcellularLocation>
</comment>
<dbReference type="EMBL" id="JRYR02000001">
    <property type="protein sequence ID" value="OHX68323.1"/>
    <property type="molecule type" value="Genomic_DNA"/>
</dbReference>
<evidence type="ECO:0000256" key="4">
    <source>
        <dbReference type="ARBA" id="ARBA00022475"/>
    </source>
</evidence>
<name>A0A1S1Z592_FLAPC</name>
<dbReference type="InterPro" id="IPR040690">
    <property type="entry name" value="FtsX_ECD"/>
</dbReference>
<dbReference type="OrthoDB" id="9813411at2"/>
<feature type="transmembrane region" description="Helical" evidence="11">
    <location>
        <begin position="12"/>
        <end position="33"/>
    </location>
</feature>
<dbReference type="GO" id="GO:0005886">
    <property type="term" value="C:plasma membrane"/>
    <property type="evidence" value="ECO:0007669"/>
    <property type="project" value="UniProtKB-SubCell"/>
</dbReference>
<evidence type="ECO:0000256" key="2">
    <source>
        <dbReference type="ARBA" id="ARBA00007379"/>
    </source>
</evidence>
<keyword evidence="4 10" id="KW-1003">Cell membrane</keyword>
<protein>
    <recommendedName>
        <fullName evidence="3 10">Cell division protein FtsX</fullName>
    </recommendedName>
</protein>
<dbReference type="STRING" id="915059.NH26_19210"/>
<evidence type="ECO:0000256" key="6">
    <source>
        <dbReference type="ARBA" id="ARBA00022692"/>
    </source>
</evidence>
<feature type="domain" description="FtsX extracellular" evidence="13">
    <location>
        <begin position="46"/>
        <end position="143"/>
    </location>
</feature>
<evidence type="ECO:0000256" key="1">
    <source>
        <dbReference type="ARBA" id="ARBA00004651"/>
    </source>
</evidence>
<evidence type="ECO:0000313" key="14">
    <source>
        <dbReference type="EMBL" id="OHX68323.1"/>
    </source>
</evidence>
<feature type="transmembrane region" description="Helical" evidence="11">
    <location>
        <begin position="159"/>
        <end position="179"/>
    </location>
</feature>
<evidence type="ECO:0000313" key="15">
    <source>
        <dbReference type="Proteomes" id="UP000179797"/>
    </source>
</evidence>
<reference evidence="14 15" key="1">
    <citation type="journal article" date="2012" name="Int. J. Syst. Evol. Microbiol.">
        <title>Flammeovirga pacifica sp. nov., isolated from deep-sea sediment.</title>
        <authorList>
            <person name="Xu H."/>
            <person name="Fu Y."/>
            <person name="Yang N."/>
            <person name="Ding Z."/>
            <person name="Lai Q."/>
            <person name="Zeng R."/>
        </authorList>
    </citation>
    <scope>NUCLEOTIDE SEQUENCE [LARGE SCALE GENOMIC DNA]</scope>
    <source>
        <strain evidence="15">DSM 24597 / LMG 26175 / WPAGA1</strain>
    </source>
</reference>
<feature type="transmembrane region" description="Helical" evidence="11">
    <location>
        <begin position="253"/>
        <end position="274"/>
    </location>
</feature>
<keyword evidence="6 11" id="KW-0812">Transmembrane</keyword>
<dbReference type="Pfam" id="PF18075">
    <property type="entry name" value="FtsX_ECD"/>
    <property type="match status" value="1"/>
</dbReference>
<dbReference type="InterPro" id="IPR004513">
    <property type="entry name" value="FtsX"/>
</dbReference>
<evidence type="ECO:0000259" key="13">
    <source>
        <dbReference type="Pfam" id="PF18075"/>
    </source>
</evidence>
<evidence type="ECO:0000256" key="9">
    <source>
        <dbReference type="ARBA" id="ARBA00023306"/>
    </source>
</evidence>
<dbReference type="Proteomes" id="UP000179797">
    <property type="component" value="Unassembled WGS sequence"/>
</dbReference>
<accession>A0A1S1Z592</accession>
<comment type="similarity">
    <text evidence="2 10">Belongs to the ABC-4 integral membrane protein family. FtsX subfamily.</text>
</comment>
<proteinExistence type="inferred from homology"/>
<sequence length="288" mass="31741">MKKKIVGSYPYANVLFSISAALFMIALFALFALGTSRLATRLSTGLEMQVILENNLSDGQKEALLKQITSFDFVAKEETPTFISKEDAAKIMMETTGEDFVKFLGDNPLRDAYAVRVNIGLDSDDELMTSKKSLEALKGVYEVIYTSNLIRSVRNNMQVIGLIIVSLSIIFFVIAIMLINNSIRLALFSQRFLIRSMQLVGATQMFIKKPFLIRGAIQGAIGGLVASLFLLLISSSTFSSIPQVAKLLNNLDVGLIAVFSILLGVLVVVGSVYFSISKYLKMKLDDLY</sequence>